<dbReference type="InterPro" id="IPR004374">
    <property type="entry name" value="PrfB"/>
</dbReference>
<keyword evidence="4" id="KW-0963">Cytoplasm</keyword>
<comment type="subcellular location">
    <subcellularLocation>
        <location evidence="4">Cytoplasm</location>
    </subcellularLocation>
</comment>
<feature type="modified residue" description="N5-methylglutamine" evidence="4">
    <location>
        <position position="212"/>
    </location>
</feature>
<dbReference type="Gene3D" id="3.30.160.20">
    <property type="match status" value="1"/>
</dbReference>
<comment type="function">
    <text evidence="4">Peptide chain release factor 2 directs the termination of translation in response to the peptide chain termination codons UGA and UAA.</text>
</comment>
<reference evidence="7" key="2">
    <citation type="submission" date="2020-09" db="EMBL/GenBank/DDBJ databases">
        <authorList>
            <person name="Sun Q."/>
            <person name="Kim S."/>
        </authorList>
    </citation>
    <scope>NUCLEOTIDE SEQUENCE</scope>
    <source>
        <strain evidence="7">KCTC 12988</strain>
    </source>
</reference>
<organism evidence="7 8">
    <name type="scientific">Roseibacillus persicicus</name>
    <dbReference type="NCBI Taxonomy" id="454148"/>
    <lineage>
        <taxon>Bacteria</taxon>
        <taxon>Pseudomonadati</taxon>
        <taxon>Verrucomicrobiota</taxon>
        <taxon>Verrucomicrobiia</taxon>
        <taxon>Verrucomicrobiales</taxon>
        <taxon>Verrucomicrobiaceae</taxon>
        <taxon>Roseibacillus</taxon>
    </lineage>
</organism>
<dbReference type="InterPro" id="IPR000352">
    <property type="entry name" value="Pep_chain_release_fac_I"/>
</dbReference>
<dbReference type="AlphaFoldDB" id="A0A918WQF2"/>
<dbReference type="SMART" id="SM00937">
    <property type="entry name" value="PCRF"/>
    <property type="match status" value="1"/>
</dbReference>
<accession>A0A918WQF2</accession>
<evidence type="ECO:0000256" key="1">
    <source>
        <dbReference type="ARBA" id="ARBA00010835"/>
    </source>
</evidence>
<evidence type="ECO:0000259" key="6">
    <source>
        <dbReference type="PROSITE" id="PS00745"/>
    </source>
</evidence>
<dbReference type="InterPro" id="IPR005139">
    <property type="entry name" value="PCRF"/>
</dbReference>
<evidence type="ECO:0000256" key="3">
    <source>
        <dbReference type="ARBA" id="ARBA00022917"/>
    </source>
</evidence>
<comment type="PTM">
    <text evidence="4">Methylated by PrmC. Methylation increases the termination efficiency of RF2.</text>
</comment>
<dbReference type="Gene3D" id="3.30.70.1660">
    <property type="match status" value="1"/>
</dbReference>
<dbReference type="Gene3D" id="1.20.58.410">
    <property type="entry name" value="Release factor"/>
    <property type="match status" value="1"/>
</dbReference>
<name>A0A918WQF2_9BACT</name>
<evidence type="ECO:0000256" key="5">
    <source>
        <dbReference type="NCBIfam" id="TIGR00020"/>
    </source>
</evidence>
<evidence type="ECO:0000256" key="2">
    <source>
        <dbReference type="ARBA" id="ARBA00022481"/>
    </source>
</evidence>
<keyword evidence="2 4" id="KW-0488">Methylation</keyword>
<feature type="domain" description="Prokaryotic-type class I peptide chain release factors" evidence="6">
    <location>
        <begin position="205"/>
        <end position="221"/>
    </location>
</feature>
<dbReference type="HAMAP" id="MF_00094">
    <property type="entry name" value="Rel_fac_2"/>
    <property type="match status" value="1"/>
</dbReference>
<dbReference type="NCBIfam" id="TIGR00020">
    <property type="entry name" value="prfB"/>
    <property type="match status" value="1"/>
</dbReference>
<dbReference type="PANTHER" id="PTHR43116">
    <property type="entry name" value="PEPTIDE CHAIN RELEASE FACTOR 2"/>
    <property type="match status" value="1"/>
</dbReference>
<sequence length="326" mass="36260">MAEPEFWDNQAEAQSTITEKNGVAGKVEPFLKLESRLEDLAASIELAKEFEDLDSAREAADEFIAIGKGLDSFELITLLDQPADPNNAYLNIQAGAGGTEACDWASMLLRMYTRWAEDKGFKVTTLDYQEGDGAGISGVSLLIEGQYAYGYLKQERGVHRLVRISPFDAAGKRHTSFAAVDVTPEVDMTIEIDIPDSDVEISTARSGGKGGQNVNKVETAVILKHLPTGIMIRSTQERSQLRNRELAWQILKAKLYQIEEEKQMAEADRTYSEKGEIGWGSQIRSYVFQPYQMVKDLRTGYETGNIQSVMDGDLNGFIEAMLRHQS</sequence>
<comment type="similarity">
    <text evidence="1 4">Belongs to the prokaryotic/mitochondrial release factor family.</text>
</comment>
<dbReference type="PROSITE" id="PS00745">
    <property type="entry name" value="RF_PROK_I"/>
    <property type="match status" value="1"/>
</dbReference>
<dbReference type="PANTHER" id="PTHR43116:SF3">
    <property type="entry name" value="CLASS I PEPTIDE CHAIN RELEASE FACTOR"/>
    <property type="match status" value="1"/>
</dbReference>
<evidence type="ECO:0000313" key="7">
    <source>
        <dbReference type="EMBL" id="GHC66471.1"/>
    </source>
</evidence>
<protein>
    <recommendedName>
        <fullName evidence="4 5">Peptide chain release factor 2</fullName>
        <shortName evidence="4">RF-2</shortName>
    </recommendedName>
</protein>
<evidence type="ECO:0000313" key="8">
    <source>
        <dbReference type="Proteomes" id="UP000644507"/>
    </source>
</evidence>
<dbReference type="Pfam" id="PF03462">
    <property type="entry name" value="PCRF"/>
    <property type="match status" value="1"/>
</dbReference>
<keyword evidence="3 4" id="KW-0648">Protein biosynthesis</keyword>
<dbReference type="GO" id="GO:0005737">
    <property type="term" value="C:cytoplasm"/>
    <property type="evidence" value="ECO:0007669"/>
    <property type="project" value="UniProtKB-SubCell"/>
</dbReference>
<comment type="caution">
    <text evidence="7">The sequence shown here is derived from an EMBL/GenBank/DDBJ whole genome shotgun (WGS) entry which is preliminary data.</text>
</comment>
<proteinExistence type="inferred from homology"/>
<dbReference type="Pfam" id="PF00472">
    <property type="entry name" value="RF-1"/>
    <property type="match status" value="1"/>
</dbReference>
<dbReference type="GO" id="GO:0016149">
    <property type="term" value="F:translation release factor activity, codon specific"/>
    <property type="evidence" value="ECO:0007669"/>
    <property type="project" value="UniProtKB-UniRule"/>
</dbReference>
<dbReference type="EMBL" id="BMXI01000021">
    <property type="protein sequence ID" value="GHC66471.1"/>
    <property type="molecule type" value="Genomic_DNA"/>
</dbReference>
<dbReference type="SUPFAM" id="SSF75620">
    <property type="entry name" value="Release factor"/>
    <property type="match status" value="1"/>
</dbReference>
<gene>
    <name evidence="4 7" type="primary">prfB</name>
    <name evidence="7" type="ORF">GCM10007100_37930</name>
</gene>
<reference evidence="7" key="1">
    <citation type="journal article" date="2014" name="Int. J. Syst. Evol. Microbiol.">
        <title>Complete genome sequence of Corynebacterium casei LMG S-19264T (=DSM 44701T), isolated from a smear-ripened cheese.</title>
        <authorList>
            <consortium name="US DOE Joint Genome Institute (JGI-PGF)"/>
            <person name="Walter F."/>
            <person name="Albersmeier A."/>
            <person name="Kalinowski J."/>
            <person name="Ruckert C."/>
        </authorList>
    </citation>
    <scope>NUCLEOTIDE SEQUENCE</scope>
    <source>
        <strain evidence="7">KCTC 12988</strain>
    </source>
</reference>
<keyword evidence="8" id="KW-1185">Reference proteome</keyword>
<dbReference type="Proteomes" id="UP000644507">
    <property type="component" value="Unassembled WGS sequence"/>
</dbReference>
<dbReference type="InterPro" id="IPR045853">
    <property type="entry name" value="Pep_chain_release_fac_I_sf"/>
</dbReference>
<evidence type="ECO:0000256" key="4">
    <source>
        <dbReference type="HAMAP-Rule" id="MF_00094"/>
    </source>
</evidence>